<name>A0A1I6ZEN2_9RHOB</name>
<dbReference type="RefSeq" id="WP_027261479.1">
    <property type="nucleotide sequence ID" value="NZ_FPAW01000004.1"/>
</dbReference>
<sequence>MIAMLGMYDMPAVQPANNRFWTLIRAHLGAGPDHLTRSEDFWQIWQSPDLLLAQTCGMPYRTRLHPEVNLVGTPDYGLPGCPPGHYRSVLVVHADAKGDSEADFADGTFAYNETLSQSGWAAPMTHFAASGVRFGTFLPTGAHANSARAVAQGHADMAALDAMTWRLLQRHDPLAARLRVIATTPPTPGLPYITARHRDPAPIAHAVRAAIADIAPADRSALHLLGLADIDKAAYLAVPNPPAP</sequence>
<evidence type="ECO:0000313" key="2">
    <source>
        <dbReference type="Proteomes" id="UP000182466"/>
    </source>
</evidence>
<dbReference type="PANTHER" id="PTHR35841">
    <property type="entry name" value="PHOSPHONATES-BINDING PERIPLASMIC PROTEIN"/>
    <property type="match status" value="1"/>
</dbReference>
<protein>
    <submittedName>
        <fullName evidence="1">ABC transporter, phosphonate, substrate-binding protein</fullName>
    </submittedName>
</protein>
<proteinExistence type="predicted"/>
<dbReference type="Gene3D" id="3.40.190.10">
    <property type="entry name" value="Periplasmic binding protein-like II"/>
    <property type="match status" value="1"/>
</dbReference>
<dbReference type="Pfam" id="PF12974">
    <property type="entry name" value="Phosphonate-bd"/>
    <property type="match status" value="1"/>
</dbReference>
<dbReference type="PANTHER" id="PTHR35841:SF1">
    <property type="entry name" value="PHOSPHONATES-BINDING PERIPLASMIC PROTEIN"/>
    <property type="match status" value="1"/>
</dbReference>
<keyword evidence="2" id="KW-1185">Reference proteome</keyword>
<accession>A0A1I6ZEN2</accession>
<dbReference type="EMBL" id="FPAW01000004">
    <property type="protein sequence ID" value="SFT61166.1"/>
    <property type="molecule type" value="Genomic_DNA"/>
</dbReference>
<dbReference type="STRING" id="999627.SAMN05216236_10466"/>
<dbReference type="SUPFAM" id="SSF53850">
    <property type="entry name" value="Periplasmic binding protein-like II"/>
    <property type="match status" value="1"/>
</dbReference>
<gene>
    <name evidence="1" type="ORF">SAMN05216236_10466</name>
</gene>
<dbReference type="eggNOG" id="COG3221">
    <property type="taxonomic scope" value="Bacteria"/>
</dbReference>
<reference evidence="1 2" key="1">
    <citation type="submission" date="2016-10" db="EMBL/GenBank/DDBJ databases">
        <authorList>
            <person name="de Groot N.N."/>
        </authorList>
    </citation>
    <scope>NUCLEOTIDE SEQUENCE [LARGE SCALE GENOMIC DNA]</scope>
    <source>
        <strain evidence="1 2">CGMCC 1.10959</strain>
    </source>
</reference>
<dbReference type="Proteomes" id="UP000182466">
    <property type="component" value="Unassembled WGS sequence"/>
</dbReference>
<organism evidence="1 2">
    <name type="scientific">Sedimentitalea nanhaiensis</name>
    <dbReference type="NCBI Taxonomy" id="999627"/>
    <lineage>
        <taxon>Bacteria</taxon>
        <taxon>Pseudomonadati</taxon>
        <taxon>Pseudomonadota</taxon>
        <taxon>Alphaproteobacteria</taxon>
        <taxon>Rhodobacterales</taxon>
        <taxon>Paracoccaceae</taxon>
        <taxon>Sedimentitalea</taxon>
    </lineage>
</organism>
<dbReference type="OrthoDB" id="7353682at2"/>
<evidence type="ECO:0000313" key="1">
    <source>
        <dbReference type="EMBL" id="SFT61166.1"/>
    </source>
</evidence>
<dbReference type="AlphaFoldDB" id="A0A1I6ZEN2"/>